<keyword evidence="3" id="KW-1185">Reference proteome</keyword>
<dbReference type="STRING" id="315358.SERIO_v1c03520"/>
<name>A0A0H3XKJ2_9MOLU</name>
<dbReference type="RefSeq" id="WP_236682169.1">
    <property type="nucleotide sequence ID" value="NZ_CP011856.1"/>
</dbReference>
<keyword evidence="1" id="KW-1133">Transmembrane helix</keyword>
<keyword evidence="1" id="KW-0812">Transmembrane</keyword>
<feature type="transmembrane region" description="Helical" evidence="1">
    <location>
        <begin position="57"/>
        <end position="84"/>
    </location>
</feature>
<keyword evidence="1" id="KW-0472">Membrane</keyword>
<feature type="transmembrane region" description="Helical" evidence="1">
    <location>
        <begin position="141"/>
        <end position="165"/>
    </location>
</feature>
<dbReference type="AlphaFoldDB" id="A0A0H3XKJ2"/>
<dbReference type="EMBL" id="CP011856">
    <property type="protein sequence ID" value="AKM53934.1"/>
    <property type="molecule type" value="Genomic_DNA"/>
</dbReference>
<dbReference type="PATRIC" id="fig|743698.3.peg.353"/>
<feature type="transmembrane region" description="Helical" evidence="1">
    <location>
        <begin position="171"/>
        <end position="194"/>
    </location>
</feature>
<protein>
    <recommendedName>
        <fullName evidence="4">Transmembrane protein</fullName>
    </recommendedName>
</protein>
<evidence type="ECO:0000313" key="2">
    <source>
        <dbReference type="EMBL" id="AKM53934.1"/>
    </source>
</evidence>
<reference evidence="2 3" key="1">
    <citation type="journal article" date="2015" name="Genome Biol. Evol.">
        <title>Found and Lost: The Fates of Horizontally Acquired Genes in Arthropod-Symbiotic Spiroplasma.</title>
        <authorList>
            <person name="Lo W.S."/>
            <person name="Gasparich G.E."/>
            <person name="Kuo C.H."/>
        </authorList>
    </citation>
    <scope>NUCLEOTIDE SEQUENCE [LARGE SCALE GENOMIC DNA]</scope>
    <source>
        <strain evidence="3">TDA-040725-5</strain>
    </source>
</reference>
<dbReference type="KEGG" id="seri:SERIO_v1c03520"/>
<evidence type="ECO:0000256" key="1">
    <source>
        <dbReference type="SAM" id="Phobius"/>
    </source>
</evidence>
<reference evidence="3" key="2">
    <citation type="submission" date="2015-06" db="EMBL/GenBank/DDBJ databases">
        <title>Complete genome sequence of Spiroplasma eriocheiris TDA-040725-5 (DSM 21848).</title>
        <authorList>
            <person name="Lo W.-S."/>
            <person name="Kuo C.-H."/>
        </authorList>
    </citation>
    <scope>NUCLEOTIDE SEQUENCE [LARGE SCALE GENOMIC DNA]</scope>
    <source>
        <strain evidence="3">TDA-040725-5</strain>
    </source>
</reference>
<accession>A0A0H3XKJ2</accession>
<evidence type="ECO:0000313" key="3">
    <source>
        <dbReference type="Proteomes" id="UP000035661"/>
    </source>
</evidence>
<sequence>MAKISENQELTLQETMVGEDNQQQPSFLANSEPVNQPVSLPEDLHLTRMYFSSPAEIFGRLFILISQGLMLGVIIIVSASLAMIATTQLPIPAAFNQFGVADGVFRGMTVVIAVGGVIFSLVFVIPILIVRNIRLVKLTGILLNSLGFLFGLVMLGLSIVSYLYIPVRLNFPGFILAALCCLLIFTGSVLLWSAAIHKKSKLRKAIVASEQFTAVINPEQ</sequence>
<dbReference type="Proteomes" id="UP000035661">
    <property type="component" value="Chromosome"/>
</dbReference>
<proteinExistence type="predicted"/>
<organism evidence="2 3">
    <name type="scientific">Spiroplasma eriocheiris</name>
    <dbReference type="NCBI Taxonomy" id="315358"/>
    <lineage>
        <taxon>Bacteria</taxon>
        <taxon>Bacillati</taxon>
        <taxon>Mycoplasmatota</taxon>
        <taxon>Mollicutes</taxon>
        <taxon>Entomoplasmatales</taxon>
        <taxon>Spiroplasmataceae</taxon>
        <taxon>Spiroplasma</taxon>
    </lineage>
</organism>
<gene>
    <name evidence="2" type="ORF">SERIO_v1c03520</name>
</gene>
<evidence type="ECO:0008006" key="4">
    <source>
        <dbReference type="Google" id="ProtNLM"/>
    </source>
</evidence>
<feature type="transmembrane region" description="Helical" evidence="1">
    <location>
        <begin position="104"/>
        <end position="129"/>
    </location>
</feature>